<evidence type="ECO:0008006" key="3">
    <source>
        <dbReference type="Google" id="ProtNLM"/>
    </source>
</evidence>
<gene>
    <name evidence="1" type="ORF">DPBNPPHM_03905</name>
</gene>
<organism evidence="1 2">
    <name type="scientific">BD1-7 clade bacterium</name>
    <dbReference type="NCBI Taxonomy" id="2029982"/>
    <lineage>
        <taxon>Bacteria</taxon>
        <taxon>Pseudomonadati</taxon>
        <taxon>Pseudomonadota</taxon>
        <taxon>Gammaproteobacteria</taxon>
        <taxon>Cellvibrionales</taxon>
        <taxon>Spongiibacteraceae</taxon>
        <taxon>BD1-7 clade</taxon>
    </lineage>
</organism>
<evidence type="ECO:0000313" key="2">
    <source>
        <dbReference type="Proteomes" id="UP000434580"/>
    </source>
</evidence>
<reference evidence="1 2" key="1">
    <citation type="submission" date="2019-11" db="EMBL/GenBank/DDBJ databases">
        <authorList>
            <person name="Holert J."/>
        </authorList>
    </citation>
    <scope>NUCLEOTIDE SEQUENCE [LARGE SCALE GENOMIC DNA]</scope>
    <source>
        <strain evidence="1">BC5_2</strain>
    </source>
</reference>
<dbReference type="AlphaFoldDB" id="A0A5S9PAC2"/>
<protein>
    <recommendedName>
        <fullName evidence="3">DUF3037 domain-containing protein</fullName>
    </recommendedName>
</protein>
<dbReference type="OrthoDB" id="8851633at2"/>
<name>A0A5S9PAC2_9GAMM</name>
<dbReference type="Pfam" id="PF11236">
    <property type="entry name" value="DUF3037"/>
    <property type="match status" value="1"/>
</dbReference>
<dbReference type="EMBL" id="CACSII010000009">
    <property type="protein sequence ID" value="CAA0101416.1"/>
    <property type="molecule type" value="Genomic_DNA"/>
</dbReference>
<evidence type="ECO:0000313" key="1">
    <source>
        <dbReference type="EMBL" id="CAA0101416.1"/>
    </source>
</evidence>
<dbReference type="InterPro" id="IPR021398">
    <property type="entry name" value="DUF3037"/>
</dbReference>
<dbReference type="Proteomes" id="UP000434580">
    <property type="component" value="Unassembled WGS sequence"/>
</dbReference>
<sequence>MTRYACMYSVVRFIPYPEAGEFANVGIVLCCPATGYFDFKFQLTKSKRYTNFFTDLNKNTYLRSIKGLEAELKRIRDLSTRNKGVDVEDIFKSVCFPREAILTFSDTAACFVESPKKTLNQKYQHFVMHDFVAKPQFELEMERRVNTLVSGIKLRNPFRKDAIERDGEKITFPFIQRVNGRVNKVIKPFYLGHEEAGRIYDHASTWEGRLRRLQRGDLLPNQKNILFTVKGPNLDSNDKNRIKAFHETCEMLSEYVDFIGFDCDDIDERVQSFAADERPN</sequence>
<accession>A0A5S9PAC2</accession>
<proteinExistence type="predicted"/>